<dbReference type="InParanoid" id="K0ICM6"/>
<reference evidence="2 3" key="1">
    <citation type="journal article" date="2012" name="Environ. Microbiol.">
        <title>The genome of the ammonia-oxidizing Candidatus Nitrososphaera gargensis: insights into metabolic versatility and environmental adaptations.</title>
        <authorList>
            <person name="Spang A."/>
            <person name="Poehlein A."/>
            <person name="Offre P."/>
            <person name="Zumbragel S."/>
            <person name="Haider S."/>
            <person name="Rychlik N."/>
            <person name="Nowka B."/>
            <person name="Schmeisser C."/>
            <person name="Lebedeva E.V."/>
            <person name="Rattei T."/>
            <person name="Bohm C."/>
            <person name="Schmid M."/>
            <person name="Galushko A."/>
            <person name="Hatzenpichler R."/>
            <person name="Weinmaier T."/>
            <person name="Daniel R."/>
            <person name="Schleper C."/>
            <person name="Spieck E."/>
            <person name="Streit W."/>
            <person name="Wagner M."/>
        </authorList>
    </citation>
    <scope>NUCLEOTIDE SEQUENCE [LARGE SCALE GENOMIC DNA]</scope>
    <source>
        <strain evidence="3">Ga9.2</strain>
    </source>
</reference>
<dbReference type="GeneID" id="13796054"/>
<name>K0ICM6_NITGG</name>
<evidence type="ECO:0000313" key="3">
    <source>
        <dbReference type="Proteomes" id="UP000008037"/>
    </source>
</evidence>
<dbReference type="KEGG" id="nga:Ngar_c21910"/>
<feature type="domain" description="SET" evidence="1">
    <location>
        <begin position="15"/>
        <end position="84"/>
    </location>
</feature>
<dbReference type="Proteomes" id="UP000008037">
    <property type="component" value="Chromosome"/>
</dbReference>
<dbReference type="BioCyc" id="CNIT1237085:G1324-2189-MONOMER"/>
<dbReference type="AlphaFoldDB" id="K0ICM6"/>
<dbReference type="OrthoDB" id="135791at2157"/>
<dbReference type="RefSeq" id="WP_015019656.1">
    <property type="nucleotide sequence ID" value="NC_018719.1"/>
</dbReference>
<organism evidence="2 3">
    <name type="scientific">Nitrososphaera gargensis (strain Ga9.2)</name>
    <dbReference type="NCBI Taxonomy" id="1237085"/>
    <lineage>
        <taxon>Archaea</taxon>
        <taxon>Nitrososphaerota</taxon>
        <taxon>Nitrososphaeria</taxon>
        <taxon>Nitrososphaerales</taxon>
        <taxon>Nitrososphaeraceae</taxon>
        <taxon>Nitrososphaera</taxon>
    </lineage>
</organism>
<accession>K0ICM6</accession>
<dbReference type="Gene3D" id="2.170.270.10">
    <property type="entry name" value="SET domain"/>
    <property type="match status" value="1"/>
</dbReference>
<dbReference type="InterPro" id="IPR001214">
    <property type="entry name" value="SET_dom"/>
</dbReference>
<dbReference type="SUPFAM" id="SSF82199">
    <property type="entry name" value="SET domain"/>
    <property type="match status" value="1"/>
</dbReference>
<dbReference type="InterPro" id="IPR046341">
    <property type="entry name" value="SET_dom_sf"/>
</dbReference>
<protein>
    <recommendedName>
        <fullName evidence="1">SET domain-containing protein</fullName>
    </recommendedName>
</protein>
<dbReference type="HOGENOM" id="CLU_2447766_0_0_2"/>
<dbReference type="STRING" id="1237085.Ngar_c21910"/>
<proteinExistence type="predicted"/>
<gene>
    <name evidence="2" type="ordered locus">Ngar_c21910</name>
</gene>
<evidence type="ECO:0000313" key="2">
    <source>
        <dbReference type="EMBL" id="AFU59121.1"/>
    </source>
</evidence>
<evidence type="ECO:0000259" key="1">
    <source>
        <dbReference type="Pfam" id="PF00856"/>
    </source>
</evidence>
<sequence>MLARFFEVGETRDKGKGLFAKELVPKGTIVFFECKQCKRISKDDLLAEEEKAFVQKYGYTKADGSYLVPCDEIIYFNHSCNANILWPRI</sequence>
<keyword evidence="3" id="KW-1185">Reference proteome</keyword>
<dbReference type="EMBL" id="CP002408">
    <property type="protein sequence ID" value="AFU59121.1"/>
    <property type="molecule type" value="Genomic_DNA"/>
</dbReference>
<dbReference type="Pfam" id="PF00856">
    <property type="entry name" value="SET"/>
    <property type="match status" value="1"/>
</dbReference>